<name>A0A0L0NQG5_CANAR</name>
<dbReference type="InterPro" id="IPR036639">
    <property type="entry name" value="Cyt_c_oxidase_su4_sf"/>
</dbReference>
<dbReference type="VEuPathDB" id="FungiDB:CJI96_0004504"/>
<comment type="caution">
    <text evidence="2">The sequence shown here is derived from an EMBL/GenBank/DDBJ whole genome shotgun (WGS) entry which is preliminary data.</text>
</comment>
<dbReference type="VEuPathDB" id="FungiDB:CJI97_004806"/>
<protein>
    <submittedName>
        <fullName evidence="2">Genetic interactor of prohibitin mitochondrial</fullName>
    </submittedName>
</protein>
<feature type="compositionally biased region" description="Basic and acidic residues" evidence="1">
    <location>
        <begin position="225"/>
        <end position="235"/>
    </location>
</feature>
<gene>
    <name evidence="2" type="ORF">QG37_07386</name>
</gene>
<dbReference type="AlphaFoldDB" id="A0A0L0NQG5"/>
<proteinExistence type="predicted"/>
<evidence type="ECO:0000256" key="1">
    <source>
        <dbReference type="SAM" id="MobiDB-lite"/>
    </source>
</evidence>
<dbReference type="SUPFAM" id="SSF81406">
    <property type="entry name" value="Mitochondrial cytochrome c oxidase subunit IV"/>
    <property type="match status" value="1"/>
</dbReference>
<evidence type="ECO:0000313" key="3">
    <source>
        <dbReference type="Proteomes" id="UP000037122"/>
    </source>
</evidence>
<dbReference type="VEuPathDB" id="FungiDB:CJJ07_001435"/>
<dbReference type="VEuPathDB" id="FungiDB:B9J08_004646"/>
<reference evidence="3" key="1">
    <citation type="journal article" date="2015" name="BMC Genomics">
        <title>Draft genome of a commonly misdiagnosed multidrug resistant pathogen Candida auris.</title>
        <authorList>
            <person name="Chatterjee S."/>
            <person name="Alampalli S.V."/>
            <person name="Nageshan R.K."/>
            <person name="Chettiar S.T."/>
            <person name="Joshi S."/>
            <person name="Tatu U.S."/>
        </authorList>
    </citation>
    <scope>NUCLEOTIDE SEQUENCE [LARGE SCALE GENOMIC DNA]</scope>
    <source>
        <strain evidence="3">6684</strain>
    </source>
</reference>
<accession>A0A0L0NQG5</accession>
<dbReference type="VEuPathDB" id="FungiDB:QG37_07386"/>
<dbReference type="GO" id="GO:0006123">
    <property type="term" value="P:mitochondrial electron transport, cytochrome c to oxygen"/>
    <property type="evidence" value="ECO:0007669"/>
    <property type="project" value="InterPro"/>
</dbReference>
<dbReference type="EMBL" id="LGST01000057">
    <property type="protein sequence ID" value="KND96259.1"/>
    <property type="molecule type" value="Genomic_DNA"/>
</dbReference>
<organism evidence="2 3">
    <name type="scientific">Candidozyma auris</name>
    <name type="common">Yeast</name>
    <name type="synonym">Candida auris</name>
    <dbReference type="NCBI Taxonomy" id="498019"/>
    <lineage>
        <taxon>Eukaryota</taxon>
        <taxon>Fungi</taxon>
        <taxon>Dikarya</taxon>
        <taxon>Ascomycota</taxon>
        <taxon>Saccharomycotina</taxon>
        <taxon>Pichiomycetes</taxon>
        <taxon>Metschnikowiaceae</taxon>
        <taxon>Candidozyma</taxon>
    </lineage>
</organism>
<evidence type="ECO:0000313" key="2">
    <source>
        <dbReference type="EMBL" id="KND96259.1"/>
    </source>
</evidence>
<feature type="region of interest" description="Disordered" evidence="1">
    <location>
        <begin position="215"/>
        <end position="251"/>
    </location>
</feature>
<sequence>MLKYTRPVAHLRWRIEPRFYSTNPEKLPSPEKKLSPDQARAEAAKVHIQTLKDMGSLFSSGSSDDATQPIDTEPVFKNPKIFGTLSLLHQGQVLKELQDKYDQSWKKLTDVDKKLGYYIAYGDWGVREKFTNWNTLEAPLDLPFRVPSQVRTASPKPTDIIKKLEPVILAETPVRREQFDTKKMDPVTKTFIYITIFIALLAIARDKKIGEGGKPEEIEIEDIYENQRQKQEKFDQQPAPQEQQPRPGKKWYYLWLK</sequence>
<dbReference type="VEuPathDB" id="FungiDB:CJJ09_004659"/>
<dbReference type="GO" id="GO:0005739">
    <property type="term" value="C:mitochondrion"/>
    <property type="evidence" value="ECO:0007669"/>
    <property type="project" value="GOC"/>
</dbReference>
<feature type="compositionally biased region" description="Low complexity" evidence="1">
    <location>
        <begin position="236"/>
        <end position="246"/>
    </location>
</feature>
<dbReference type="Proteomes" id="UP000037122">
    <property type="component" value="Unassembled WGS sequence"/>
</dbReference>
<dbReference type="GO" id="GO:0045277">
    <property type="term" value="C:respiratory chain complex IV"/>
    <property type="evidence" value="ECO:0007669"/>
    <property type="project" value="InterPro"/>
</dbReference>